<evidence type="ECO:0000259" key="12">
    <source>
        <dbReference type="PROSITE" id="PS51462"/>
    </source>
</evidence>
<keyword evidence="3" id="KW-0515">Mutator protein</keyword>
<evidence type="ECO:0000256" key="9">
    <source>
        <dbReference type="ARBA" id="ARBA00023204"/>
    </source>
</evidence>
<comment type="catalytic activity">
    <reaction evidence="10">
        <text>8-oxo-dGTP + H2O = 8-oxo-dGMP + diphosphate + H(+)</text>
        <dbReference type="Rhea" id="RHEA:31575"/>
        <dbReference type="ChEBI" id="CHEBI:15377"/>
        <dbReference type="ChEBI" id="CHEBI:15378"/>
        <dbReference type="ChEBI" id="CHEBI:33019"/>
        <dbReference type="ChEBI" id="CHEBI:63224"/>
        <dbReference type="ChEBI" id="CHEBI:77896"/>
        <dbReference type="EC" id="3.6.1.55"/>
    </reaction>
</comment>
<comment type="caution">
    <text evidence="14">The sequence shown here is derived from an EMBL/GenBank/DDBJ whole genome shotgun (WGS) entry which is preliminary data.</text>
</comment>
<keyword evidence="6" id="KW-0227">DNA damage</keyword>
<protein>
    <recommendedName>
        <fullName evidence="11">8-oxo-dGTP diphosphatase</fullName>
        <ecNumber evidence="11">3.6.1.55</ecNumber>
    </recommendedName>
</protein>
<feature type="domain" description="Nudix hydrolase" evidence="12">
    <location>
        <begin position="1"/>
        <end position="132"/>
    </location>
</feature>
<dbReference type="InterPro" id="IPR047127">
    <property type="entry name" value="MutT-like"/>
</dbReference>
<dbReference type="InterPro" id="IPR015797">
    <property type="entry name" value="NUDIX_hydrolase-like_dom_sf"/>
</dbReference>
<keyword evidence="9" id="KW-0234">DNA repair</keyword>
<evidence type="ECO:0000256" key="10">
    <source>
        <dbReference type="ARBA" id="ARBA00035861"/>
    </source>
</evidence>
<keyword evidence="5" id="KW-0479">Metal-binding</keyword>
<dbReference type="GO" id="GO:0035539">
    <property type="term" value="F:8-oxo-7,8-dihydrodeoxyguanosine triphosphate pyrophosphatase activity"/>
    <property type="evidence" value="ECO:0007669"/>
    <property type="project" value="UniProtKB-EC"/>
</dbReference>
<organism evidence="14">
    <name type="scientific">candidate division CPR3 bacterium</name>
    <dbReference type="NCBI Taxonomy" id="2268181"/>
    <lineage>
        <taxon>Bacteria</taxon>
        <taxon>Bacteria division CPR3</taxon>
    </lineage>
</organism>
<dbReference type="GO" id="GO:0044716">
    <property type="term" value="F:8-oxo-GDP phosphatase activity"/>
    <property type="evidence" value="ECO:0007669"/>
    <property type="project" value="TreeGrafter"/>
</dbReference>
<evidence type="ECO:0000256" key="1">
    <source>
        <dbReference type="ARBA" id="ARBA00001946"/>
    </source>
</evidence>
<evidence type="ECO:0000256" key="7">
    <source>
        <dbReference type="ARBA" id="ARBA00022801"/>
    </source>
</evidence>
<dbReference type="GO" id="GO:0006260">
    <property type="term" value="P:DNA replication"/>
    <property type="evidence" value="ECO:0007669"/>
    <property type="project" value="UniProtKB-KW"/>
</dbReference>
<comment type="cofactor">
    <cofactor evidence="1">
        <name>Mg(2+)</name>
        <dbReference type="ChEBI" id="CHEBI:18420"/>
    </cofactor>
</comment>
<proteinExistence type="inferred from homology"/>
<keyword evidence="8" id="KW-0460">Magnesium</keyword>
<dbReference type="AlphaFoldDB" id="A0A7C4R2Q3"/>
<evidence type="ECO:0000313" key="14">
    <source>
        <dbReference type="EMBL" id="HGT71222.1"/>
    </source>
</evidence>
<name>A0A7C4R2Q3_UNCC3</name>
<evidence type="ECO:0000256" key="8">
    <source>
        <dbReference type="ARBA" id="ARBA00022842"/>
    </source>
</evidence>
<evidence type="ECO:0000256" key="11">
    <source>
        <dbReference type="ARBA" id="ARBA00038905"/>
    </source>
</evidence>
<dbReference type="GO" id="GO:0044715">
    <property type="term" value="F:8-oxo-dGDP phosphatase activity"/>
    <property type="evidence" value="ECO:0007669"/>
    <property type="project" value="TreeGrafter"/>
</dbReference>
<dbReference type="EMBL" id="DSYQ01000014">
    <property type="protein sequence ID" value="HGT71215.1"/>
    <property type="molecule type" value="Genomic_DNA"/>
</dbReference>
<dbReference type="PANTHER" id="PTHR47707">
    <property type="entry name" value="8-OXO-DGTP DIPHOSPHATASE"/>
    <property type="match status" value="1"/>
</dbReference>
<dbReference type="CDD" id="cd04690">
    <property type="entry name" value="NUDIX_Hydrolase"/>
    <property type="match status" value="1"/>
</dbReference>
<dbReference type="Gene3D" id="3.90.79.10">
    <property type="entry name" value="Nucleoside Triphosphate Pyrophosphohydrolase"/>
    <property type="match status" value="1"/>
</dbReference>
<dbReference type="PROSITE" id="PS51462">
    <property type="entry name" value="NUDIX"/>
    <property type="match status" value="1"/>
</dbReference>
<keyword evidence="4" id="KW-0235">DNA replication</keyword>
<dbReference type="PANTHER" id="PTHR47707:SF1">
    <property type="entry name" value="NUDIX HYDROLASE FAMILY PROTEIN"/>
    <property type="match status" value="1"/>
</dbReference>
<dbReference type="SUPFAM" id="SSF55811">
    <property type="entry name" value="Nudix"/>
    <property type="match status" value="1"/>
</dbReference>
<dbReference type="GO" id="GO:0006281">
    <property type="term" value="P:DNA repair"/>
    <property type="evidence" value="ECO:0007669"/>
    <property type="project" value="UniProtKB-KW"/>
</dbReference>
<evidence type="ECO:0000256" key="5">
    <source>
        <dbReference type="ARBA" id="ARBA00022723"/>
    </source>
</evidence>
<keyword evidence="7" id="KW-0378">Hydrolase</keyword>
<dbReference type="EMBL" id="DSYQ01000014">
    <property type="protein sequence ID" value="HGT71222.1"/>
    <property type="molecule type" value="Genomic_DNA"/>
</dbReference>
<evidence type="ECO:0000256" key="3">
    <source>
        <dbReference type="ARBA" id="ARBA00022457"/>
    </source>
</evidence>
<evidence type="ECO:0000256" key="4">
    <source>
        <dbReference type="ARBA" id="ARBA00022705"/>
    </source>
</evidence>
<evidence type="ECO:0000313" key="13">
    <source>
        <dbReference type="EMBL" id="HGT71215.1"/>
    </source>
</evidence>
<dbReference type="GO" id="GO:0008413">
    <property type="term" value="F:8-oxo-7,8-dihydroguanosine triphosphate pyrophosphatase activity"/>
    <property type="evidence" value="ECO:0007669"/>
    <property type="project" value="TreeGrafter"/>
</dbReference>
<accession>A0A7C4R2Q3</accession>
<evidence type="ECO:0000256" key="2">
    <source>
        <dbReference type="ARBA" id="ARBA00005582"/>
    </source>
</evidence>
<comment type="similarity">
    <text evidence="2">Belongs to the Nudix hydrolase family.</text>
</comment>
<dbReference type="InterPro" id="IPR000086">
    <property type="entry name" value="NUDIX_hydrolase_dom"/>
</dbReference>
<dbReference type="Pfam" id="PF00293">
    <property type="entry name" value="NUDIX"/>
    <property type="match status" value="1"/>
</dbReference>
<gene>
    <name evidence="13" type="ORF">ENT43_03080</name>
    <name evidence="14" type="ORF">ENT43_03115</name>
</gene>
<evidence type="ECO:0000256" key="6">
    <source>
        <dbReference type="ARBA" id="ARBA00022763"/>
    </source>
</evidence>
<reference evidence="14" key="1">
    <citation type="journal article" date="2020" name="mSystems">
        <title>Genome- and Community-Level Interaction Insights into Carbon Utilization and Element Cycling Functions of Hydrothermarchaeota in Hydrothermal Sediment.</title>
        <authorList>
            <person name="Zhou Z."/>
            <person name="Liu Y."/>
            <person name="Xu W."/>
            <person name="Pan J."/>
            <person name="Luo Z.H."/>
            <person name="Li M."/>
        </authorList>
    </citation>
    <scope>NUCLEOTIDE SEQUENCE [LARGE SCALE GENOMIC DNA]</scope>
    <source>
        <strain evidence="14">SpSt-579</strain>
    </source>
</reference>
<sequence length="137" mass="15614">MENNTIYKSGGILIKNRKILVERSKNKEFFISPGGSIEDGETPTQALVRELWEEFKINVTENDFEEFGIFSAQAVGQEDRKIQMNVYIVKSWQGEPTPSSEVEEILWINSNIPTGIKVGSIFEHDVIPKLKELNLID</sequence>
<dbReference type="EC" id="3.6.1.55" evidence="11"/>
<dbReference type="GO" id="GO:0046872">
    <property type="term" value="F:metal ion binding"/>
    <property type="evidence" value="ECO:0007669"/>
    <property type="project" value="UniProtKB-KW"/>
</dbReference>